<reference evidence="2 3" key="1">
    <citation type="journal article" date="2021" name="Sci. Rep.">
        <title>The distribution of antibiotic resistance genes in chicken gut microbiota commensals.</title>
        <authorList>
            <person name="Juricova H."/>
            <person name="Matiasovicova J."/>
            <person name="Kubasova T."/>
            <person name="Cejkova D."/>
            <person name="Rychlik I."/>
        </authorList>
    </citation>
    <scope>NUCLEOTIDE SEQUENCE [LARGE SCALE GENOMIC DNA]</scope>
    <source>
        <strain evidence="2 3">An435</strain>
    </source>
</reference>
<sequence length="144" mass="17106">MKNIILFFNKLCIMFTVTTITYGIFNSFTQINQLFYPAFFQCVGLAILFSIALTILDYLSNKIKILASNSFIWIQYIILISIIISWAVFFKWGDWNNEFYVVIFIVAFTLIYLFIYFFIDLSNKKSDSKINEQLRKYQENISKE</sequence>
<organism evidence="2 3">
    <name type="scientific">Clostridium saudiense</name>
    <dbReference type="NCBI Taxonomy" id="1414720"/>
    <lineage>
        <taxon>Bacteria</taxon>
        <taxon>Bacillati</taxon>
        <taxon>Bacillota</taxon>
        <taxon>Clostridia</taxon>
        <taxon>Eubacteriales</taxon>
        <taxon>Clostridiaceae</taxon>
        <taxon>Clostridium</taxon>
    </lineage>
</organism>
<keyword evidence="3" id="KW-1185">Reference proteome</keyword>
<dbReference type="EMBL" id="JACJLL010000043">
    <property type="protein sequence ID" value="MBM6819359.1"/>
    <property type="molecule type" value="Genomic_DNA"/>
</dbReference>
<evidence type="ECO:0000313" key="2">
    <source>
        <dbReference type="EMBL" id="MBM6819359.1"/>
    </source>
</evidence>
<evidence type="ECO:0000313" key="3">
    <source>
        <dbReference type="Proteomes" id="UP000767334"/>
    </source>
</evidence>
<gene>
    <name evidence="2" type="ORF">H6A19_08420</name>
</gene>
<proteinExistence type="predicted"/>
<dbReference type="Proteomes" id="UP000767334">
    <property type="component" value="Unassembled WGS sequence"/>
</dbReference>
<feature type="transmembrane region" description="Helical" evidence="1">
    <location>
        <begin position="7"/>
        <end position="28"/>
    </location>
</feature>
<feature type="transmembrane region" description="Helical" evidence="1">
    <location>
        <begin position="71"/>
        <end position="93"/>
    </location>
</feature>
<accession>A0ABS2FG75</accession>
<feature type="transmembrane region" description="Helical" evidence="1">
    <location>
        <begin position="99"/>
        <end position="119"/>
    </location>
</feature>
<keyword evidence="1" id="KW-0812">Transmembrane</keyword>
<protein>
    <submittedName>
        <fullName evidence="2">DUF3021 family protein</fullName>
    </submittedName>
</protein>
<keyword evidence="1" id="KW-1133">Transmembrane helix</keyword>
<dbReference type="RefSeq" id="WP_133015485.1">
    <property type="nucleotide sequence ID" value="NZ_JACJLL010000043.1"/>
</dbReference>
<evidence type="ECO:0000256" key="1">
    <source>
        <dbReference type="SAM" id="Phobius"/>
    </source>
</evidence>
<feature type="transmembrane region" description="Helical" evidence="1">
    <location>
        <begin position="34"/>
        <end position="59"/>
    </location>
</feature>
<comment type="caution">
    <text evidence="2">The sequence shown here is derived from an EMBL/GenBank/DDBJ whole genome shotgun (WGS) entry which is preliminary data.</text>
</comment>
<keyword evidence="1" id="KW-0472">Membrane</keyword>
<name>A0ABS2FG75_9CLOT</name>